<gene>
    <name evidence="2" type="ORF">F9962_12980</name>
</gene>
<dbReference type="EMBL" id="WCLP01000034">
    <property type="protein sequence ID" value="KAB5280364.1"/>
    <property type="molecule type" value="Genomic_DNA"/>
</dbReference>
<dbReference type="AlphaFoldDB" id="A0A414KX30"/>
<dbReference type="Proteomes" id="UP000440773">
    <property type="component" value="Unassembled WGS sequence"/>
</dbReference>
<protein>
    <submittedName>
        <fullName evidence="2">Uncharacterized protein</fullName>
    </submittedName>
</protein>
<dbReference type="RefSeq" id="WP_034536211.1">
    <property type="nucleotide sequence ID" value="NZ_JAQDRO010000012.1"/>
</dbReference>
<reference evidence="2 3" key="1">
    <citation type="journal article" date="2019" name="Nat. Med.">
        <title>A library of human gut bacterial isolates paired with longitudinal multiomics data enables mechanistic microbiome research.</title>
        <authorList>
            <person name="Poyet M."/>
            <person name="Groussin M."/>
            <person name="Gibbons S.M."/>
            <person name="Avila-Pacheco J."/>
            <person name="Jiang X."/>
            <person name="Kearney S.M."/>
            <person name="Perrotta A.R."/>
            <person name="Berdy B."/>
            <person name="Zhao S."/>
            <person name="Lieberman T.D."/>
            <person name="Swanson P.K."/>
            <person name="Smith M."/>
            <person name="Roesemann S."/>
            <person name="Alexander J.E."/>
            <person name="Rich S.A."/>
            <person name="Livny J."/>
            <person name="Vlamakis H."/>
            <person name="Clish C."/>
            <person name="Bullock K."/>
            <person name="Deik A."/>
            <person name="Scott J."/>
            <person name="Pierce K.A."/>
            <person name="Xavier R.J."/>
            <person name="Alm E.J."/>
        </authorList>
    </citation>
    <scope>NUCLEOTIDE SEQUENCE [LARGE SCALE GENOMIC DNA]</scope>
    <source>
        <strain evidence="2 3">BIOML-A17</strain>
    </source>
</reference>
<evidence type="ECO:0000256" key="1">
    <source>
        <dbReference type="SAM" id="SignalP"/>
    </source>
</evidence>
<evidence type="ECO:0000313" key="3">
    <source>
        <dbReference type="Proteomes" id="UP000440773"/>
    </source>
</evidence>
<keyword evidence="1" id="KW-0732">Signal</keyword>
<comment type="caution">
    <text evidence="2">The sequence shown here is derived from an EMBL/GenBank/DDBJ whole genome shotgun (WGS) entry which is preliminary data.</text>
</comment>
<sequence length="197" mass="22912">MKAFLLYCLFLFPLSYAITKDSYMEQNSTRRHSSAGQDTLYIETEKAEFEIIYRLCLNQQGRKNVVYELKTADDSSIDFVQSYMVNGIRKLDCFAVYDNVADGNRFLFYDYESKVIHMTPACFSDFYPICSSADFSKGEVLLINRHSHLKQPNDTVSIDSKVTYVPFNRNNRIIKAKLVPYTQVEKDKIYQTTEDNT</sequence>
<accession>A0A414KX30</accession>
<feature type="chain" id="PRO_5030091745" evidence="1">
    <location>
        <begin position="18"/>
        <end position="197"/>
    </location>
</feature>
<proteinExistence type="predicted"/>
<feature type="signal peptide" evidence="1">
    <location>
        <begin position="1"/>
        <end position="17"/>
    </location>
</feature>
<name>A0A414KX30_BACSE</name>
<evidence type="ECO:0000313" key="2">
    <source>
        <dbReference type="EMBL" id="KAB5280364.1"/>
    </source>
</evidence>
<organism evidence="2 3">
    <name type="scientific">Bacteroides stercoris</name>
    <dbReference type="NCBI Taxonomy" id="46506"/>
    <lineage>
        <taxon>Bacteria</taxon>
        <taxon>Pseudomonadati</taxon>
        <taxon>Bacteroidota</taxon>
        <taxon>Bacteroidia</taxon>
        <taxon>Bacteroidales</taxon>
        <taxon>Bacteroidaceae</taxon>
        <taxon>Bacteroides</taxon>
    </lineage>
</organism>